<dbReference type="Gene3D" id="1.10.10.10">
    <property type="entry name" value="Winged helix-like DNA-binding domain superfamily/Winged helix DNA-binding domain"/>
    <property type="match status" value="1"/>
</dbReference>
<evidence type="ECO:0000313" key="6">
    <source>
        <dbReference type="EMBL" id="BDZ40554.1"/>
    </source>
</evidence>
<evidence type="ECO:0000256" key="3">
    <source>
        <dbReference type="ARBA" id="ARBA00023163"/>
    </source>
</evidence>
<dbReference type="Pfam" id="PF13412">
    <property type="entry name" value="HTH_24"/>
    <property type="match status" value="1"/>
</dbReference>
<evidence type="ECO:0000256" key="4">
    <source>
        <dbReference type="SAM" id="MobiDB-lite"/>
    </source>
</evidence>
<keyword evidence="3" id="KW-0804">Transcription</keyword>
<keyword evidence="1" id="KW-0805">Transcription regulation</keyword>
<feature type="domain" description="HTH asnC-type" evidence="5">
    <location>
        <begin position="1"/>
        <end position="52"/>
    </location>
</feature>
<dbReference type="Proteomes" id="UP001321543">
    <property type="component" value="Chromosome"/>
</dbReference>
<name>A0ABM8FXT7_9MICO</name>
<evidence type="ECO:0000256" key="1">
    <source>
        <dbReference type="ARBA" id="ARBA00023015"/>
    </source>
</evidence>
<sequence length="183" mass="19029">MISRDGRATLAQLSDAVGLSTSAVQSRLKRLESRGVITGYQAVLDPEAVGAPLSAFIEITPLDPAQPDNAPELLEHLTAIEACHSIAGDAAYMLFVRVASPRALEQLVRDVRLAANVSTRTTVVLQTFYERRPIVSPGPPDPPGSGAARARGRPGGCTPGADTPDVGRFCGNGPTCGVSAPDS</sequence>
<dbReference type="PROSITE" id="PS00519">
    <property type="entry name" value="HTH_ASNC_1"/>
    <property type="match status" value="1"/>
</dbReference>
<proteinExistence type="predicted"/>
<dbReference type="InterPro" id="IPR011991">
    <property type="entry name" value="ArsR-like_HTH"/>
</dbReference>
<dbReference type="EMBL" id="AP027728">
    <property type="protein sequence ID" value="BDZ40554.1"/>
    <property type="molecule type" value="Genomic_DNA"/>
</dbReference>
<dbReference type="InterPro" id="IPR019885">
    <property type="entry name" value="Tscrpt_reg_HTH_AsnC-type_CS"/>
</dbReference>
<protein>
    <recommendedName>
        <fullName evidence="5">HTH asnC-type domain-containing protein</fullName>
    </recommendedName>
</protein>
<dbReference type="PANTHER" id="PTHR30154">
    <property type="entry name" value="LEUCINE-RESPONSIVE REGULATORY PROTEIN"/>
    <property type="match status" value="1"/>
</dbReference>
<dbReference type="Pfam" id="PF01037">
    <property type="entry name" value="AsnC_trans_reg"/>
    <property type="match status" value="1"/>
</dbReference>
<dbReference type="InterPro" id="IPR019888">
    <property type="entry name" value="Tscrpt_reg_AsnC-like"/>
</dbReference>
<dbReference type="InterPro" id="IPR000485">
    <property type="entry name" value="AsnC-type_HTH_dom"/>
</dbReference>
<organism evidence="6 7">
    <name type="scientific">Microbacterium suwonense</name>
    <dbReference type="NCBI Taxonomy" id="683047"/>
    <lineage>
        <taxon>Bacteria</taxon>
        <taxon>Bacillati</taxon>
        <taxon>Actinomycetota</taxon>
        <taxon>Actinomycetes</taxon>
        <taxon>Micrococcales</taxon>
        <taxon>Microbacteriaceae</taxon>
        <taxon>Microbacterium</taxon>
    </lineage>
</organism>
<evidence type="ECO:0000256" key="2">
    <source>
        <dbReference type="ARBA" id="ARBA00023125"/>
    </source>
</evidence>
<dbReference type="CDD" id="cd00090">
    <property type="entry name" value="HTH_ARSR"/>
    <property type="match status" value="1"/>
</dbReference>
<feature type="region of interest" description="Disordered" evidence="4">
    <location>
        <begin position="133"/>
        <end position="183"/>
    </location>
</feature>
<gene>
    <name evidence="6" type="ORF">GCM10025863_31680</name>
</gene>
<dbReference type="SUPFAM" id="SSF46785">
    <property type="entry name" value="Winged helix' DNA-binding domain"/>
    <property type="match status" value="1"/>
</dbReference>
<dbReference type="InterPro" id="IPR011008">
    <property type="entry name" value="Dimeric_a/b-barrel"/>
</dbReference>
<dbReference type="InterPro" id="IPR019887">
    <property type="entry name" value="Tscrpt_reg_AsnC/Lrp_C"/>
</dbReference>
<dbReference type="SMART" id="SM00344">
    <property type="entry name" value="HTH_ASNC"/>
    <property type="match status" value="1"/>
</dbReference>
<reference evidence="7" key="1">
    <citation type="journal article" date="2019" name="Int. J. Syst. Evol. Microbiol.">
        <title>The Global Catalogue of Microorganisms (GCM) 10K type strain sequencing project: providing services to taxonomists for standard genome sequencing and annotation.</title>
        <authorList>
            <consortium name="The Broad Institute Genomics Platform"/>
            <consortium name="The Broad Institute Genome Sequencing Center for Infectious Disease"/>
            <person name="Wu L."/>
            <person name="Ma J."/>
        </authorList>
    </citation>
    <scope>NUCLEOTIDE SEQUENCE [LARGE SCALE GENOMIC DNA]</scope>
    <source>
        <strain evidence="7">NBRC 106310</strain>
    </source>
</reference>
<dbReference type="InterPro" id="IPR036390">
    <property type="entry name" value="WH_DNA-bd_sf"/>
</dbReference>
<dbReference type="Gene3D" id="3.30.70.920">
    <property type="match status" value="1"/>
</dbReference>
<dbReference type="PANTHER" id="PTHR30154:SF53">
    <property type="entry name" value="HTH-TYPE TRANSCRIPTIONAL REGULATOR LRPC"/>
    <property type="match status" value="1"/>
</dbReference>
<keyword evidence="2" id="KW-0238">DNA-binding</keyword>
<dbReference type="PRINTS" id="PR00033">
    <property type="entry name" value="HTHASNC"/>
</dbReference>
<dbReference type="InterPro" id="IPR036388">
    <property type="entry name" value="WH-like_DNA-bd_sf"/>
</dbReference>
<evidence type="ECO:0000259" key="5">
    <source>
        <dbReference type="PROSITE" id="PS50956"/>
    </source>
</evidence>
<evidence type="ECO:0000313" key="7">
    <source>
        <dbReference type="Proteomes" id="UP001321543"/>
    </source>
</evidence>
<accession>A0ABM8FXT7</accession>
<keyword evidence="7" id="KW-1185">Reference proteome</keyword>
<dbReference type="PROSITE" id="PS50956">
    <property type="entry name" value="HTH_ASNC_2"/>
    <property type="match status" value="1"/>
</dbReference>
<dbReference type="SUPFAM" id="SSF54909">
    <property type="entry name" value="Dimeric alpha+beta barrel"/>
    <property type="match status" value="1"/>
</dbReference>